<evidence type="ECO:0000313" key="1">
    <source>
        <dbReference type="EMBL" id="CAK9859112.1"/>
    </source>
</evidence>
<reference evidence="1" key="1">
    <citation type="submission" date="2024-03" db="EMBL/GenBank/DDBJ databases">
        <authorList>
            <consortium name="ELIXIR-Norway"/>
            <consortium name="Elixir Norway"/>
        </authorList>
    </citation>
    <scope>NUCLEOTIDE SEQUENCE</scope>
</reference>
<dbReference type="Proteomes" id="UP001497522">
    <property type="component" value="Chromosome 10"/>
</dbReference>
<gene>
    <name evidence="1" type="ORF">CSSPJE1EN2_LOCUS2107</name>
</gene>
<protein>
    <submittedName>
        <fullName evidence="1">Uncharacterized protein</fullName>
    </submittedName>
</protein>
<keyword evidence="2" id="KW-1185">Reference proteome</keyword>
<dbReference type="EMBL" id="OZ023711">
    <property type="protein sequence ID" value="CAK9859112.1"/>
    <property type="molecule type" value="Genomic_DNA"/>
</dbReference>
<sequence length="198" mass="22511">MYPRDYALMSPCHLFLAIRRRSNNHLTPFREESVHRLGERVKDNLAYVPLMHRDGQKVEVMHSGFVVDADANIAVQGRHVGRHVECDRKRPALSQRLHDALQIHGTDKTSIAAHNPLRARANALDAEYLFHLHNHLCHLTERQSSNQILYNQLKLLVLATVMAYQLTSPASVASSDKSRVDTKLLRRRARVIPSMSSG</sequence>
<proteinExistence type="predicted"/>
<organism evidence="1 2">
    <name type="scientific">Sphagnum jensenii</name>
    <dbReference type="NCBI Taxonomy" id="128206"/>
    <lineage>
        <taxon>Eukaryota</taxon>
        <taxon>Viridiplantae</taxon>
        <taxon>Streptophyta</taxon>
        <taxon>Embryophyta</taxon>
        <taxon>Bryophyta</taxon>
        <taxon>Sphagnophytina</taxon>
        <taxon>Sphagnopsida</taxon>
        <taxon>Sphagnales</taxon>
        <taxon>Sphagnaceae</taxon>
        <taxon>Sphagnum</taxon>
    </lineage>
</organism>
<accession>A0ABP1A9H7</accession>
<name>A0ABP1A9H7_9BRYO</name>
<evidence type="ECO:0000313" key="2">
    <source>
        <dbReference type="Proteomes" id="UP001497522"/>
    </source>
</evidence>